<evidence type="ECO:0000259" key="1">
    <source>
        <dbReference type="Pfam" id="PF02317"/>
    </source>
</evidence>
<dbReference type="InterPro" id="IPR003421">
    <property type="entry name" value="Opine_DH"/>
</dbReference>
<comment type="caution">
    <text evidence="2">The sequence shown here is derived from an EMBL/GenBank/DDBJ whole genome shotgun (WGS) entry which is preliminary data.</text>
</comment>
<reference evidence="2 3" key="1">
    <citation type="submission" date="2024-10" db="EMBL/GenBank/DDBJ databases">
        <title>The Natural Products Discovery Center: Release of the First 8490 Sequenced Strains for Exploring Actinobacteria Biosynthetic Diversity.</title>
        <authorList>
            <person name="Kalkreuter E."/>
            <person name="Kautsar S.A."/>
            <person name="Yang D."/>
            <person name="Bader C.D."/>
            <person name="Teijaro C.N."/>
            <person name="Fluegel L."/>
            <person name="Davis C.M."/>
            <person name="Simpson J.R."/>
            <person name="Lauterbach L."/>
            <person name="Steele A.D."/>
            <person name="Gui C."/>
            <person name="Meng S."/>
            <person name="Li G."/>
            <person name="Viehrig K."/>
            <person name="Ye F."/>
            <person name="Su P."/>
            <person name="Kiefer A.F."/>
            <person name="Nichols A."/>
            <person name="Cepeda A.J."/>
            <person name="Yan W."/>
            <person name="Fan B."/>
            <person name="Jiang Y."/>
            <person name="Adhikari A."/>
            <person name="Zheng C.-J."/>
            <person name="Schuster L."/>
            <person name="Cowan T.M."/>
            <person name="Smanski M.J."/>
            <person name="Chevrette M.G."/>
            <person name="De Carvalho L.P.S."/>
            <person name="Shen B."/>
        </authorList>
    </citation>
    <scope>NUCLEOTIDE SEQUENCE [LARGE SCALE GENOMIC DNA]</scope>
    <source>
        <strain evidence="2 3">NPDC000087</strain>
    </source>
</reference>
<dbReference type="EMBL" id="JBIAZU010000002">
    <property type="protein sequence ID" value="MFF5289713.1"/>
    <property type="molecule type" value="Genomic_DNA"/>
</dbReference>
<dbReference type="InterPro" id="IPR036291">
    <property type="entry name" value="NAD(P)-bd_dom_sf"/>
</dbReference>
<dbReference type="PANTHER" id="PTHR38015">
    <property type="entry name" value="BLR6086 PROTEIN"/>
    <property type="match status" value="1"/>
</dbReference>
<name>A0ABW6W9E6_9ACTN</name>
<evidence type="ECO:0000313" key="3">
    <source>
        <dbReference type="Proteomes" id="UP001602245"/>
    </source>
</evidence>
<dbReference type="InterPro" id="IPR008927">
    <property type="entry name" value="6-PGluconate_DH-like_C_sf"/>
</dbReference>
<organism evidence="2 3">
    <name type="scientific">Paractinoplanes globisporus</name>
    <dbReference type="NCBI Taxonomy" id="113565"/>
    <lineage>
        <taxon>Bacteria</taxon>
        <taxon>Bacillati</taxon>
        <taxon>Actinomycetota</taxon>
        <taxon>Actinomycetes</taxon>
        <taxon>Micromonosporales</taxon>
        <taxon>Micromonosporaceae</taxon>
        <taxon>Paractinoplanes</taxon>
    </lineage>
</organism>
<protein>
    <submittedName>
        <fullName evidence="2">NAD/NADP octopine/nopaline dehydrogenase family protein</fullName>
    </submittedName>
</protein>
<dbReference type="SUPFAM" id="SSF48179">
    <property type="entry name" value="6-phosphogluconate dehydrogenase C-terminal domain-like"/>
    <property type="match status" value="1"/>
</dbReference>
<dbReference type="Gene3D" id="3.40.50.720">
    <property type="entry name" value="NAD(P)-binding Rossmann-like Domain"/>
    <property type="match status" value="1"/>
</dbReference>
<dbReference type="Pfam" id="PF02317">
    <property type="entry name" value="Octopine_DH"/>
    <property type="match status" value="1"/>
</dbReference>
<gene>
    <name evidence="2" type="ORF">ACFY35_09755</name>
</gene>
<dbReference type="RefSeq" id="WP_020518220.1">
    <property type="nucleotide sequence ID" value="NZ_JBIAZU010000002.1"/>
</dbReference>
<dbReference type="InterPro" id="IPR013328">
    <property type="entry name" value="6PGD_dom2"/>
</dbReference>
<dbReference type="InterPro" id="IPR051729">
    <property type="entry name" value="Opine/Lysopine_DH"/>
</dbReference>
<keyword evidence="3" id="KW-1185">Reference proteome</keyword>
<feature type="domain" description="Opine dehydrogenase" evidence="1">
    <location>
        <begin position="182"/>
        <end position="325"/>
    </location>
</feature>
<accession>A0ABW6W9E6</accession>
<dbReference type="SUPFAM" id="SSF51735">
    <property type="entry name" value="NAD(P)-binding Rossmann-fold domains"/>
    <property type="match status" value="1"/>
</dbReference>
<proteinExistence type="predicted"/>
<dbReference type="Proteomes" id="UP001602245">
    <property type="component" value="Unassembled WGS sequence"/>
</dbReference>
<dbReference type="PANTHER" id="PTHR38015:SF1">
    <property type="entry name" value="OPINE DEHYDROGENASE DOMAIN-CONTAINING PROTEIN"/>
    <property type="match status" value="1"/>
</dbReference>
<sequence length="361" mass="39674">MKETVAVLGGGHGAHAMAVDLTSRGFSVNLFEMPEFSDGMREVFETRTIHSSGMINGSFRLNKVTSDIGEAIDGVRYILVVTPAFAHDAYTRLLRGRVTGDQVIVVYPGAFAGLLFRTAFGDRDCPVVAEVNNLPYDTRLEAPCRVVIHGFNPVNIAFLPAEKGAGLIDDMRAIHPYEKVYSDVLEAGLSIVNPGVHAGPCLLSVTAIENSAKRPFFLYEHGVTPGSCRINIQVDNERKEIGRRLGYRLTPIEDFTGLDEGYTWQELYMSIHGNISLTPIAGPHTVSSRYFTEDAPYGLVPWSIIGKAIGVATPVIDSIINIYNVVNERDWWAEGRTRDDLGLDGLSPEEIRSYVRTGKRG</sequence>
<dbReference type="Gene3D" id="1.10.1040.10">
    <property type="entry name" value="N-(1-d-carboxylethyl)-l-norvaline Dehydrogenase, domain 2"/>
    <property type="match status" value="1"/>
</dbReference>
<evidence type="ECO:0000313" key="2">
    <source>
        <dbReference type="EMBL" id="MFF5289713.1"/>
    </source>
</evidence>